<dbReference type="AlphaFoldDB" id="A0A0F7S836"/>
<keyword evidence="2" id="KW-1185">Reference proteome</keyword>
<proteinExistence type="predicted"/>
<evidence type="ECO:0000313" key="1">
    <source>
        <dbReference type="EMBL" id="CDW97060.1"/>
    </source>
</evidence>
<dbReference type="EMBL" id="CCFA01001202">
    <property type="protein sequence ID" value="CDW97060.1"/>
    <property type="molecule type" value="Genomic_DNA"/>
</dbReference>
<organism evidence="1 2">
    <name type="scientific">Sporisorium scitamineum</name>
    <dbReference type="NCBI Taxonomy" id="49012"/>
    <lineage>
        <taxon>Eukaryota</taxon>
        <taxon>Fungi</taxon>
        <taxon>Dikarya</taxon>
        <taxon>Basidiomycota</taxon>
        <taxon>Ustilaginomycotina</taxon>
        <taxon>Ustilaginomycetes</taxon>
        <taxon>Ustilaginales</taxon>
        <taxon>Ustilaginaceae</taxon>
        <taxon>Sporisorium</taxon>
    </lineage>
</organism>
<gene>
    <name evidence="1" type="primary">SSCI22940.1</name>
</gene>
<name>A0A0F7S836_9BASI</name>
<protein>
    <submittedName>
        <fullName evidence="1">Uncharacterized protein</fullName>
    </submittedName>
</protein>
<reference evidence="2" key="1">
    <citation type="submission" date="2014-06" db="EMBL/GenBank/DDBJ databases">
        <authorList>
            <person name="Berkman P.J."/>
        </authorList>
    </citation>
    <scope>NUCLEOTIDE SEQUENCE [LARGE SCALE GENOMIC DNA]</scope>
</reference>
<accession>A0A0F7S836</accession>
<evidence type="ECO:0000313" key="2">
    <source>
        <dbReference type="Proteomes" id="UP000242770"/>
    </source>
</evidence>
<sequence length="107" mass="11834">MLRSIAQEKAANMDVKSSKLYHGSIGYKPGNLVLWHQTYLESTYSMQAKMALDWDGPYVLSHWGLRTSMAERVESRPGMGHQVRRSSMPLAGVVASGGTGLRIPPIM</sequence>
<dbReference type="Proteomes" id="UP000242770">
    <property type="component" value="Unassembled WGS sequence"/>
</dbReference>